<dbReference type="OrthoDB" id="287882at2"/>
<dbReference type="Pfam" id="PF07811">
    <property type="entry name" value="TadE"/>
    <property type="match status" value="1"/>
</dbReference>
<dbReference type="AlphaFoldDB" id="A0A2Z3H782"/>
<dbReference type="KEGG" id="gog:C1280_29365"/>
<accession>A0A2Z3H782</accession>
<keyword evidence="1" id="KW-1133">Transmembrane helix</keyword>
<organism evidence="3 4">
    <name type="scientific">Gemmata obscuriglobus</name>
    <dbReference type="NCBI Taxonomy" id="114"/>
    <lineage>
        <taxon>Bacteria</taxon>
        <taxon>Pseudomonadati</taxon>
        <taxon>Planctomycetota</taxon>
        <taxon>Planctomycetia</taxon>
        <taxon>Gemmatales</taxon>
        <taxon>Gemmataceae</taxon>
        <taxon>Gemmata</taxon>
    </lineage>
</organism>
<protein>
    <submittedName>
        <fullName evidence="3">Pilus assembly protein</fullName>
    </submittedName>
</protein>
<dbReference type="RefSeq" id="WP_010045906.1">
    <property type="nucleotide sequence ID" value="NZ_CP025958.1"/>
</dbReference>
<dbReference type="Proteomes" id="UP000245802">
    <property type="component" value="Chromosome"/>
</dbReference>
<dbReference type="InterPro" id="IPR012495">
    <property type="entry name" value="TadE-like_dom"/>
</dbReference>
<feature type="domain" description="TadE-like" evidence="2">
    <location>
        <begin position="14"/>
        <end position="56"/>
    </location>
</feature>
<evidence type="ECO:0000256" key="1">
    <source>
        <dbReference type="SAM" id="Phobius"/>
    </source>
</evidence>
<keyword evidence="4" id="KW-1185">Reference proteome</keyword>
<proteinExistence type="predicted"/>
<name>A0A2Z3H782_9BACT</name>
<evidence type="ECO:0000259" key="2">
    <source>
        <dbReference type="Pfam" id="PF07811"/>
    </source>
</evidence>
<sequence>MLATRLRRRHHRRGLTAVEAALVMSVFLMLLFGMFEYCRFLMVLHVTNNAAREGARYAVVNVDKPSTFNVTDYTYTDATGATQTVQNIESYTQDRMGGIHVRNIESFRIAVYSVDQTGLALSPPVVRPKTKTAGVYPDPFNDADANAVPWNSAGFTEKIAVTIDGTYRPILPTLLLMPSTISVKTTAIMGSEG</sequence>
<dbReference type="EMBL" id="CP025958">
    <property type="protein sequence ID" value="AWM40691.1"/>
    <property type="molecule type" value="Genomic_DNA"/>
</dbReference>
<evidence type="ECO:0000313" key="3">
    <source>
        <dbReference type="EMBL" id="AWM40691.1"/>
    </source>
</evidence>
<evidence type="ECO:0000313" key="4">
    <source>
        <dbReference type="Proteomes" id="UP000245802"/>
    </source>
</evidence>
<keyword evidence="1" id="KW-0812">Transmembrane</keyword>
<reference evidence="3 4" key="1">
    <citation type="submission" date="2018-01" db="EMBL/GenBank/DDBJ databases">
        <title>G. obscuriglobus.</title>
        <authorList>
            <person name="Franke J."/>
            <person name="Blomberg W."/>
            <person name="Selmecki A."/>
        </authorList>
    </citation>
    <scope>NUCLEOTIDE SEQUENCE [LARGE SCALE GENOMIC DNA]</scope>
    <source>
        <strain evidence="3 4">DSM 5831</strain>
    </source>
</reference>
<keyword evidence="1" id="KW-0472">Membrane</keyword>
<feature type="transmembrane region" description="Helical" evidence="1">
    <location>
        <begin position="15"/>
        <end position="35"/>
    </location>
</feature>
<gene>
    <name evidence="3" type="ORF">C1280_29365</name>
</gene>